<dbReference type="PIRSF" id="PIRSF036894">
    <property type="entry name" value="PMI_Firm_short"/>
    <property type="match status" value="1"/>
</dbReference>
<dbReference type="EC" id="5.3.1.8" evidence="3 7"/>
<feature type="domain" description="Phosphomannose isomerase type I catalytic" evidence="10">
    <location>
        <begin position="5"/>
        <end position="102"/>
    </location>
</feature>
<dbReference type="GO" id="GO:0005975">
    <property type="term" value="P:carbohydrate metabolic process"/>
    <property type="evidence" value="ECO:0007669"/>
    <property type="project" value="UniProtKB-UniRule"/>
</dbReference>
<dbReference type="GO" id="GO:0004476">
    <property type="term" value="F:mannose-6-phosphate isomerase activity"/>
    <property type="evidence" value="ECO:0007669"/>
    <property type="project" value="UniProtKB-UniRule"/>
</dbReference>
<dbReference type="Proteomes" id="UP000005990">
    <property type="component" value="Unassembled WGS sequence"/>
</dbReference>
<evidence type="ECO:0000256" key="4">
    <source>
        <dbReference type="ARBA" id="ARBA00022723"/>
    </source>
</evidence>
<feature type="domain" description="Mannose-6-phosphate isomerase cupin" evidence="11">
    <location>
        <begin position="237"/>
        <end position="314"/>
    </location>
</feature>
<dbReference type="AlphaFoldDB" id="E4KQT1"/>
<keyword evidence="4 7" id="KW-0479">Metal-binding</keyword>
<evidence type="ECO:0000256" key="5">
    <source>
        <dbReference type="ARBA" id="ARBA00022833"/>
    </source>
</evidence>
<keyword evidence="6 7" id="KW-0413">Isomerase</keyword>
<protein>
    <recommendedName>
        <fullName evidence="3 7">Mannose-6-phosphate isomerase</fullName>
        <ecNumber evidence="3 7">5.3.1.8</ecNumber>
    </recommendedName>
</protein>
<sequence>MKPLFIQAVLQDKIWGGTKLKDIYHFDILSQTTGEAWVISAHPNGDSPILSPQEFAGQSLSQVYQENPDLFGPNPPEKFPLLVKILDAKADLSVQVHPDDTYGLSHESELGKTECWYILDAQPGAQIIYGHQAHDAKEFKQLVDQGDWDQLLTKVPVKTGDFFYVPAGTIHAIGAGITILETQQNSDTTYRVYDYDRPDHEGKLRPLHLKDSLAVTRFPHYQDPVNQWQEDLDGGSIQQLLANDFFSVYKWQVTDQIKLDLKPIYYLATVIEGQGKLTLDGQTYPLNLADSFILPYGQKEIQISGDLTLITSHPKSE</sequence>
<dbReference type="Pfam" id="PF20511">
    <property type="entry name" value="PMI_typeI_cat"/>
    <property type="match status" value="1"/>
</dbReference>
<dbReference type="eggNOG" id="COG1482">
    <property type="taxonomic scope" value="Bacteria"/>
</dbReference>
<dbReference type="CDD" id="cd07010">
    <property type="entry name" value="cupin_PMI_type_I_N_bac"/>
    <property type="match status" value="1"/>
</dbReference>
<dbReference type="InterPro" id="IPR001250">
    <property type="entry name" value="Man6P_Isoase-1"/>
</dbReference>
<keyword evidence="13" id="KW-1185">Reference proteome</keyword>
<dbReference type="InterPro" id="IPR051804">
    <property type="entry name" value="Carb_Metab_Reg_Kinase/Isom"/>
</dbReference>
<proteinExistence type="inferred from homology"/>
<keyword evidence="5 7" id="KW-0862">Zinc</keyword>
<dbReference type="EMBL" id="AENN01000017">
    <property type="protein sequence ID" value="EFR30696.1"/>
    <property type="molecule type" value="Genomic_DNA"/>
</dbReference>
<evidence type="ECO:0000259" key="11">
    <source>
        <dbReference type="Pfam" id="PF21621"/>
    </source>
</evidence>
<dbReference type="InterPro" id="IPR011051">
    <property type="entry name" value="RmlC_Cupin_sf"/>
</dbReference>
<accession>E4KQT1</accession>
<evidence type="ECO:0000256" key="2">
    <source>
        <dbReference type="ARBA" id="ARBA00010772"/>
    </source>
</evidence>
<evidence type="ECO:0000313" key="13">
    <source>
        <dbReference type="Proteomes" id="UP000005990"/>
    </source>
</evidence>
<feature type="active site" evidence="9">
    <location>
        <position position="191"/>
    </location>
</feature>
<evidence type="ECO:0000259" key="10">
    <source>
        <dbReference type="Pfam" id="PF20511"/>
    </source>
</evidence>
<gene>
    <name evidence="12" type="primary">manA</name>
    <name evidence="12" type="ORF">HMPREF9257_0641</name>
</gene>
<dbReference type="GO" id="GO:0008270">
    <property type="term" value="F:zinc ion binding"/>
    <property type="evidence" value="ECO:0007669"/>
    <property type="project" value="UniProtKB-UniRule"/>
</dbReference>
<dbReference type="PANTHER" id="PTHR42742">
    <property type="entry name" value="TRANSCRIPTIONAL REPRESSOR MPRA"/>
    <property type="match status" value="1"/>
</dbReference>
<dbReference type="InterPro" id="IPR049071">
    <property type="entry name" value="MPI_cupin_dom"/>
</dbReference>
<evidence type="ECO:0000313" key="12">
    <source>
        <dbReference type="EMBL" id="EFR30696.1"/>
    </source>
</evidence>
<evidence type="ECO:0000256" key="8">
    <source>
        <dbReference type="PIRSR" id="PIRSR036894-1"/>
    </source>
</evidence>
<evidence type="ECO:0000256" key="9">
    <source>
        <dbReference type="PIRSR" id="PIRSR036894-2"/>
    </source>
</evidence>
<dbReference type="STRING" id="908337.HMPREF9257_0641"/>
<feature type="binding site" evidence="8">
    <location>
        <position position="97"/>
    </location>
    <ligand>
        <name>Zn(2+)</name>
        <dbReference type="ChEBI" id="CHEBI:29105"/>
    </ligand>
</feature>
<dbReference type="Pfam" id="PF21621">
    <property type="entry name" value="MPI_cupin_dom"/>
    <property type="match status" value="1"/>
</dbReference>
<dbReference type="InterPro" id="IPR014628">
    <property type="entry name" value="Man6P_isomerase_Firm_short"/>
</dbReference>
<comment type="similarity">
    <text evidence="2 7">Belongs to the mannose-6-phosphate isomerase type 1 family.</text>
</comment>
<feature type="binding site" evidence="8">
    <location>
        <position position="114"/>
    </location>
    <ligand>
        <name>Zn(2+)</name>
        <dbReference type="ChEBI" id="CHEBI:29105"/>
    </ligand>
</feature>
<name>E4KQT1_9LACT</name>
<dbReference type="NCBIfam" id="TIGR00218">
    <property type="entry name" value="manA"/>
    <property type="match status" value="1"/>
</dbReference>
<evidence type="ECO:0000256" key="1">
    <source>
        <dbReference type="ARBA" id="ARBA00000757"/>
    </source>
</evidence>
<dbReference type="Gene3D" id="2.60.120.10">
    <property type="entry name" value="Jelly Rolls"/>
    <property type="match status" value="2"/>
</dbReference>
<comment type="caution">
    <text evidence="12">The sequence shown here is derived from an EMBL/GenBank/DDBJ whole genome shotgun (WGS) entry which is preliminary data.</text>
</comment>
<reference evidence="12 13" key="1">
    <citation type="submission" date="2010-10" db="EMBL/GenBank/DDBJ databases">
        <authorList>
            <person name="Durkin A.S."/>
            <person name="Madupu R."/>
            <person name="Torralba M."/>
            <person name="Gillis M."/>
            <person name="Methe B."/>
            <person name="Sutton G."/>
            <person name="Nelson K.E."/>
        </authorList>
    </citation>
    <scope>NUCLEOTIDE SEQUENCE [LARGE SCALE GENOMIC DNA]</scope>
    <source>
        <strain evidence="12 13">ACS-139-V-Col8</strain>
    </source>
</reference>
<evidence type="ECO:0000256" key="7">
    <source>
        <dbReference type="PIRNR" id="PIRNR036894"/>
    </source>
</evidence>
<dbReference type="PANTHER" id="PTHR42742:SF3">
    <property type="entry name" value="FRUCTOKINASE"/>
    <property type="match status" value="1"/>
</dbReference>
<dbReference type="InterPro" id="IPR046457">
    <property type="entry name" value="PMI_typeI_cat"/>
</dbReference>
<dbReference type="OrthoDB" id="9808275at2"/>
<dbReference type="InterPro" id="IPR014710">
    <property type="entry name" value="RmlC-like_jellyroll"/>
</dbReference>
<evidence type="ECO:0000256" key="6">
    <source>
        <dbReference type="ARBA" id="ARBA00023235"/>
    </source>
</evidence>
<dbReference type="RefSeq" id="WP_006418856.1">
    <property type="nucleotide sequence ID" value="NZ_AENN01000017.1"/>
</dbReference>
<evidence type="ECO:0000256" key="3">
    <source>
        <dbReference type="ARBA" id="ARBA00011956"/>
    </source>
</evidence>
<comment type="catalytic activity">
    <reaction evidence="1 7">
        <text>D-mannose 6-phosphate = D-fructose 6-phosphate</text>
        <dbReference type="Rhea" id="RHEA:12356"/>
        <dbReference type="ChEBI" id="CHEBI:58735"/>
        <dbReference type="ChEBI" id="CHEBI:61527"/>
        <dbReference type="EC" id="5.3.1.8"/>
    </reaction>
</comment>
<feature type="binding site" evidence="8">
    <location>
        <position position="171"/>
    </location>
    <ligand>
        <name>Zn(2+)</name>
        <dbReference type="ChEBI" id="CHEBI:29105"/>
    </ligand>
</feature>
<dbReference type="SUPFAM" id="SSF51182">
    <property type="entry name" value="RmlC-like cupins"/>
    <property type="match status" value="1"/>
</dbReference>
<organism evidence="12 13">
    <name type="scientific">Eremococcus coleocola ACS-139-V-Col8</name>
    <dbReference type="NCBI Taxonomy" id="908337"/>
    <lineage>
        <taxon>Bacteria</taxon>
        <taxon>Bacillati</taxon>
        <taxon>Bacillota</taxon>
        <taxon>Bacilli</taxon>
        <taxon>Lactobacillales</taxon>
        <taxon>Aerococcaceae</taxon>
        <taxon>Eremococcus</taxon>
    </lineage>
</organism>
<comment type="cofactor">
    <cofactor evidence="8">
        <name>Zn(2+)</name>
        <dbReference type="ChEBI" id="CHEBI:29105"/>
    </cofactor>
    <text evidence="8">Binds 1 zinc ion per subunit.</text>
</comment>